<evidence type="ECO:0000256" key="7">
    <source>
        <dbReference type="SAM" id="Phobius"/>
    </source>
</evidence>
<dbReference type="AlphaFoldDB" id="A0A0H5QML1"/>
<dbReference type="InterPro" id="IPR027417">
    <property type="entry name" value="P-loop_NTPase"/>
</dbReference>
<name>A0A0H5QML1_9ZZZZ</name>
<dbReference type="InterPro" id="IPR003688">
    <property type="entry name" value="TraG/VirD4"/>
</dbReference>
<dbReference type="SUPFAM" id="SSF52540">
    <property type="entry name" value="P-loop containing nucleoside triphosphate hydrolases"/>
    <property type="match status" value="1"/>
</dbReference>
<keyword evidence="8" id="KW-0614">Plasmid</keyword>
<keyword evidence="3" id="KW-1003">Cell membrane</keyword>
<proteinExistence type="inferred from homology"/>
<dbReference type="Gene3D" id="3.40.50.300">
    <property type="entry name" value="P-loop containing nucleotide triphosphate hydrolases"/>
    <property type="match status" value="1"/>
</dbReference>
<feature type="transmembrane region" description="Helical" evidence="7">
    <location>
        <begin position="15"/>
        <end position="34"/>
    </location>
</feature>
<dbReference type="CDD" id="cd01127">
    <property type="entry name" value="TrwB_TraG_TraD_VirD4"/>
    <property type="match status" value="1"/>
</dbReference>
<dbReference type="EMBL" id="LN853912">
    <property type="protein sequence ID" value="CRY97012.1"/>
    <property type="molecule type" value="Genomic_DNA"/>
</dbReference>
<evidence type="ECO:0000256" key="4">
    <source>
        <dbReference type="ARBA" id="ARBA00022692"/>
    </source>
</evidence>
<protein>
    <recommendedName>
        <fullName evidence="9">Type IV secretion system coupling protein TraD DNA-binding domain-containing protein</fullName>
    </recommendedName>
</protein>
<dbReference type="GO" id="GO:0005886">
    <property type="term" value="C:plasma membrane"/>
    <property type="evidence" value="ECO:0007669"/>
    <property type="project" value="UniProtKB-SubCell"/>
</dbReference>
<dbReference type="InterPro" id="IPR051539">
    <property type="entry name" value="T4SS-coupling_protein"/>
</dbReference>
<reference evidence="8" key="1">
    <citation type="submission" date="2015-06" db="EMBL/GenBank/DDBJ databases">
        <authorList>
            <person name="Joergensen T."/>
        </authorList>
    </citation>
    <scope>NUCLEOTIDE SEQUENCE</scope>
    <source>
        <plasmid evidence="8">pRGFK1350</plasmid>
    </source>
</reference>
<geneLocation type="plasmid" evidence="8">
    <name>pRGFK1350</name>
</geneLocation>
<evidence type="ECO:0000256" key="6">
    <source>
        <dbReference type="ARBA" id="ARBA00023136"/>
    </source>
</evidence>
<sequence length="454" mass="51560">MTPFDQITQISNVKIYTILFWLLLVTSIIMFPNWKKRHKTTKNQLKTASKTKAHGIIFGKKGLNVIYSPTNQEGHIAVFGGSGLGKTSALLIPTLKSWTGTSFSIDISGDICKNVDIINKLIYEPSNPQSIPYNIFGAIDSLKNEDDQNEALEELAFLLMPDDERMADATKFFNTEGRKILTSALIAFYHTGMDFIPICEKIVGSSWKDLFNAIDSTKYDKAIQYINSFIGTSEQNTAGCKQSADSVLKLFATNERVKRTIRRPYSQEIAFTPSRLEKNNVFVVVDDSKLTLYAPLLHIITAQSLKYFSNRSNDSTTTILFCLDEFASLGKMEITDALRKLRKKHVRIMMLTQSMADIDLIYGRDERMAMMNNFRFKVIMGADDTDTQEYFAKLIGQQNTKKLSKSSNSTQITYTESEVREWIIEPESLARLGNTLILLHPNGHIQLKKNFYYK</sequence>
<evidence type="ECO:0000256" key="3">
    <source>
        <dbReference type="ARBA" id="ARBA00022475"/>
    </source>
</evidence>
<organism evidence="8">
    <name type="scientific">uncultured prokaryote</name>
    <dbReference type="NCBI Taxonomy" id="198431"/>
    <lineage>
        <taxon>unclassified sequences</taxon>
        <taxon>environmental samples</taxon>
    </lineage>
</organism>
<evidence type="ECO:0000256" key="1">
    <source>
        <dbReference type="ARBA" id="ARBA00004651"/>
    </source>
</evidence>
<comment type="subcellular location">
    <subcellularLocation>
        <location evidence="1">Cell membrane</location>
        <topology evidence="1">Multi-pass membrane protein</topology>
    </subcellularLocation>
</comment>
<reference evidence="8" key="2">
    <citation type="submission" date="2015-07" db="EMBL/GenBank/DDBJ databases">
        <title>Plasmids, circular viruses and viroids from rat gut.</title>
        <authorList>
            <person name="Jorgensen T.J."/>
            <person name="Hansen M.A."/>
            <person name="Xu Z."/>
            <person name="Tabak M.A."/>
            <person name="Sorensen S.J."/>
            <person name="Hansen L.H."/>
        </authorList>
    </citation>
    <scope>NUCLEOTIDE SEQUENCE</scope>
    <source>
        <plasmid evidence="8">pRGFK1350</plasmid>
    </source>
</reference>
<comment type="similarity">
    <text evidence="2">Belongs to the VirD4/TraG family.</text>
</comment>
<keyword evidence="4 7" id="KW-0812">Transmembrane</keyword>
<evidence type="ECO:0008006" key="9">
    <source>
        <dbReference type="Google" id="ProtNLM"/>
    </source>
</evidence>
<evidence type="ECO:0000256" key="5">
    <source>
        <dbReference type="ARBA" id="ARBA00022989"/>
    </source>
</evidence>
<evidence type="ECO:0000313" key="8">
    <source>
        <dbReference type="EMBL" id="CRY97012.1"/>
    </source>
</evidence>
<keyword evidence="6 7" id="KW-0472">Membrane</keyword>
<keyword evidence="5 7" id="KW-1133">Transmembrane helix</keyword>
<accession>A0A0H5QML1</accession>
<dbReference type="PANTHER" id="PTHR37937">
    <property type="entry name" value="CONJUGATIVE TRANSFER: DNA TRANSPORT"/>
    <property type="match status" value="1"/>
</dbReference>
<dbReference type="Pfam" id="PF02534">
    <property type="entry name" value="T4SS-DNA_transf"/>
    <property type="match status" value="1"/>
</dbReference>
<evidence type="ECO:0000256" key="2">
    <source>
        <dbReference type="ARBA" id="ARBA00008806"/>
    </source>
</evidence>
<dbReference type="PANTHER" id="PTHR37937:SF1">
    <property type="entry name" value="CONJUGATIVE TRANSFER: DNA TRANSPORT"/>
    <property type="match status" value="1"/>
</dbReference>